<feature type="non-terminal residue" evidence="1">
    <location>
        <position position="1"/>
    </location>
</feature>
<evidence type="ECO:0008006" key="3">
    <source>
        <dbReference type="Google" id="ProtNLM"/>
    </source>
</evidence>
<organism evidence="1 2">
    <name type="scientific">Haematococcus lacustris</name>
    <name type="common">Green alga</name>
    <name type="synonym">Haematococcus pluvialis</name>
    <dbReference type="NCBI Taxonomy" id="44745"/>
    <lineage>
        <taxon>Eukaryota</taxon>
        <taxon>Viridiplantae</taxon>
        <taxon>Chlorophyta</taxon>
        <taxon>core chlorophytes</taxon>
        <taxon>Chlorophyceae</taxon>
        <taxon>CS clade</taxon>
        <taxon>Chlamydomonadales</taxon>
        <taxon>Haematococcaceae</taxon>
        <taxon>Haematococcus</taxon>
    </lineage>
</organism>
<sequence length="146" mass="16515">MLKEALRQFPAGRVVMVDEFRTSRVSSADNTPSEAFLDTPPKSFRWLWPVYSEAKRSQVRGSSRNNIRFYDRDVSAALNIRRCAVGPGPHPTELCRWAGRPTMPKPGNTRKYTKKRVFFVSIQYSDTEATCHAGKEQLGAAQPVPQ</sequence>
<dbReference type="AlphaFoldDB" id="A0A6A0AK69"/>
<evidence type="ECO:0000313" key="2">
    <source>
        <dbReference type="Proteomes" id="UP000485058"/>
    </source>
</evidence>
<comment type="caution">
    <text evidence="1">The sequence shown here is derived from an EMBL/GenBank/DDBJ whole genome shotgun (WGS) entry which is preliminary data.</text>
</comment>
<dbReference type="Proteomes" id="UP000485058">
    <property type="component" value="Unassembled WGS sequence"/>
</dbReference>
<protein>
    <recommendedName>
        <fullName evidence="3">Transposase</fullName>
    </recommendedName>
</protein>
<keyword evidence="2" id="KW-1185">Reference proteome</keyword>
<name>A0A6A0AK69_HAELA</name>
<proteinExistence type="predicted"/>
<gene>
    <name evidence="1" type="ORF">HaLaN_31905</name>
</gene>
<dbReference type="EMBL" id="BLLF01006922">
    <property type="protein sequence ID" value="GFH32653.1"/>
    <property type="molecule type" value="Genomic_DNA"/>
</dbReference>
<accession>A0A6A0AK69</accession>
<reference evidence="1 2" key="1">
    <citation type="submission" date="2020-02" db="EMBL/GenBank/DDBJ databases">
        <title>Draft genome sequence of Haematococcus lacustris strain NIES-144.</title>
        <authorList>
            <person name="Morimoto D."/>
            <person name="Nakagawa S."/>
            <person name="Yoshida T."/>
            <person name="Sawayama S."/>
        </authorList>
    </citation>
    <scope>NUCLEOTIDE SEQUENCE [LARGE SCALE GENOMIC DNA]</scope>
    <source>
        <strain evidence="1 2">NIES-144</strain>
    </source>
</reference>
<feature type="non-terminal residue" evidence="1">
    <location>
        <position position="146"/>
    </location>
</feature>
<evidence type="ECO:0000313" key="1">
    <source>
        <dbReference type="EMBL" id="GFH32653.1"/>
    </source>
</evidence>